<gene>
    <name evidence="2" type="ORF">E0Z10_g449</name>
</gene>
<protein>
    <recommendedName>
        <fullName evidence="4">Heterokaryon incompatibility domain-containing protein</fullName>
    </recommendedName>
</protein>
<evidence type="ECO:0000313" key="2">
    <source>
        <dbReference type="EMBL" id="TGJ88352.1"/>
    </source>
</evidence>
<evidence type="ECO:0008006" key="4">
    <source>
        <dbReference type="Google" id="ProtNLM"/>
    </source>
</evidence>
<accession>A0A4Z0ZHD6</accession>
<feature type="compositionally biased region" description="Pro residues" evidence="1">
    <location>
        <begin position="106"/>
        <end position="118"/>
    </location>
</feature>
<comment type="caution">
    <text evidence="2">The sequence shown here is derived from an EMBL/GenBank/DDBJ whole genome shotgun (WGS) entry which is preliminary data.</text>
</comment>
<reference evidence="2 3" key="1">
    <citation type="submission" date="2019-03" db="EMBL/GenBank/DDBJ databases">
        <title>Draft genome sequence of Xylaria hypoxylon DSM 108379, a ubiquitous saprotrophic-parasitic fungi on hardwood.</title>
        <authorList>
            <person name="Buettner E."/>
            <person name="Leonhardt S."/>
            <person name="Gebauer A.M."/>
            <person name="Liers C."/>
            <person name="Hofrichter M."/>
            <person name="Kellner H."/>
        </authorList>
    </citation>
    <scope>NUCLEOTIDE SEQUENCE [LARGE SCALE GENOMIC DNA]</scope>
    <source>
        <strain evidence="2 3">DSM 108379</strain>
    </source>
</reference>
<dbReference type="Proteomes" id="UP000297716">
    <property type="component" value="Unassembled WGS sequence"/>
</dbReference>
<dbReference type="EMBL" id="SKBN01000004">
    <property type="protein sequence ID" value="TGJ88352.1"/>
    <property type="molecule type" value="Genomic_DNA"/>
</dbReference>
<dbReference type="AlphaFoldDB" id="A0A4Z0ZHD6"/>
<name>A0A4Z0ZHD6_9PEZI</name>
<organism evidence="2 3">
    <name type="scientific">Xylaria hypoxylon</name>
    <dbReference type="NCBI Taxonomy" id="37992"/>
    <lineage>
        <taxon>Eukaryota</taxon>
        <taxon>Fungi</taxon>
        <taxon>Dikarya</taxon>
        <taxon>Ascomycota</taxon>
        <taxon>Pezizomycotina</taxon>
        <taxon>Sordariomycetes</taxon>
        <taxon>Xylariomycetidae</taxon>
        <taxon>Xylariales</taxon>
        <taxon>Xylariaceae</taxon>
        <taxon>Xylaria</taxon>
    </lineage>
</organism>
<dbReference type="PANTHER" id="PTHR33112">
    <property type="entry name" value="DOMAIN PROTEIN, PUTATIVE-RELATED"/>
    <property type="match status" value="1"/>
</dbReference>
<sequence>MARIYNEATVTIIASRASRAVDGFLGEINLTSQTRLAVRLPFRCPGEDQTVGSAYLTHIEGSRDSSEPIDSRAWTLQERYLSNRVLEFSSRQTRWTCATSSAVTSPPAPSILNPPPSATTPNDSYADGWKWDKNFEGNTSQVMYLHADLLADLAELAMQRSSAAWVREFLHSRWQTVLNEYTPRLLSVPTDRILGISGVAEIFLSHLRNEGRDENEEYLAGMWRSSLPSLLCWHAVVAEGVEGSKREDGRAGAKDGLPPSPDIYQGPSWSWAGVNCHVLLIFGRACNRDCRAVLLDADVRLANAGAKCGSVTSAILTLKGRMRRLFWDLANGTLHVDLNEELCMGDEVRNAINTKTRKLRLATVYPDTSDSSSRLSKEHGIQVPVWLLEIGNCVGLKKRGPVGLVLEPVSALRNNHPPRFRRLGLFHIDTRRVQETSQLTPPSIEYLELEDEMNFFEGQIVETIQLE</sequence>
<proteinExistence type="predicted"/>
<feature type="region of interest" description="Disordered" evidence="1">
    <location>
        <begin position="99"/>
        <end position="121"/>
    </location>
</feature>
<dbReference type="OrthoDB" id="5125733at2759"/>
<dbReference type="STRING" id="37992.A0A4Z0ZHD6"/>
<dbReference type="PANTHER" id="PTHR33112:SF16">
    <property type="entry name" value="HETEROKARYON INCOMPATIBILITY DOMAIN-CONTAINING PROTEIN"/>
    <property type="match status" value="1"/>
</dbReference>
<keyword evidence="3" id="KW-1185">Reference proteome</keyword>
<evidence type="ECO:0000313" key="3">
    <source>
        <dbReference type="Proteomes" id="UP000297716"/>
    </source>
</evidence>
<evidence type="ECO:0000256" key="1">
    <source>
        <dbReference type="SAM" id="MobiDB-lite"/>
    </source>
</evidence>